<comment type="caution">
    <text evidence="4">The sequence shown here is derived from an EMBL/GenBank/DDBJ whole genome shotgun (WGS) entry which is preliminary data.</text>
</comment>
<protein>
    <recommendedName>
        <fullName evidence="3">NACHT domain-containing protein</fullName>
    </recommendedName>
</protein>
<dbReference type="SUPFAM" id="SSF69322">
    <property type="entry name" value="Tricorn protease domain 2"/>
    <property type="match status" value="1"/>
</dbReference>
<dbReference type="SUPFAM" id="SSF50978">
    <property type="entry name" value="WD40 repeat-like"/>
    <property type="match status" value="1"/>
</dbReference>
<dbReference type="Pfam" id="PF24883">
    <property type="entry name" value="NPHP3_N"/>
    <property type="match status" value="1"/>
</dbReference>
<reference evidence="4" key="2">
    <citation type="submission" date="2020-11" db="EMBL/GenBank/DDBJ databases">
        <authorList>
            <consortium name="DOE Joint Genome Institute"/>
            <person name="Kuo A."/>
            <person name="Miyauchi S."/>
            <person name="Kiss E."/>
            <person name="Drula E."/>
            <person name="Kohler A."/>
            <person name="Sanchez-Garcia M."/>
            <person name="Andreopoulos B."/>
            <person name="Barry K.W."/>
            <person name="Bonito G."/>
            <person name="Buee M."/>
            <person name="Carver A."/>
            <person name="Chen C."/>
            <person name="Cichocki N."/>
            <person name="Clum A."/>
            <person name="Culley D."/>
            <person name="Crous P.W."/>
            <person name="Fauchery L."/>
            <person name="Girlanda M."/>
            <person name="Hayes R."/>
            <person name="Keri Z."/>
            <person name="Labutti K."/>
            <person name="Lipzen A."/>
            <person name="Lombard V."/>
            <person name="Magnuson J."/>
            <person name="Maillard F."/>
            <person name="Morin E."/>
            <person name="Murat C."/>
            <person name="Nolan M."/>
            <person name="Ohm R."/>
            <person name="Pangilinan J."/>
            <person name="Pereira M."/>
            <person name="Perotto S."/>
            <person name="Peter M."/>
            <person name="Riley R."/>
            <person name="Sitrit Y."/>
            <person name="Stielow B."/>
            <person name="Szollosi G."/>
            <person name="Zifcakova L."/>
            <person name="Stursova M."/>
            <person name="Spatafora J.W."/>
            <person name="Tedersoo L."/>
            <person name="Vaario L.-M."/>
            <person name="Yamada A."/>
            <person name="Yan M."/>
            <person name="Wang P."/>
            <person name="Xu J."/>
            <person name="Bruns T."/>
            <person name="Baldrian P."/>
            <person name="Vilgalys R."/>
            <person name="Henrissat B."/>
            <person name="Grigoriev I.V."/>
            <person name="Hibbett D."/>
            <person name="Nagy L.G."/>
            <person name="Martin F.M."/>
        </authorList>
    </citation>
    <scope>NUCLEOTIDE SEQUENCE</scope>
    <source>
        <strain evidence="4">UH-Tt-Lm1</strain>
    </source>
</reference>
<keyword evidence="1" id="KW-0677">Repeat</keyword>
<evidence type="ECO:0000256" key="2">
    <source>
        <dbReference type="SAM" id="MobiDB-lite"/>
    </source>
</evidence>
<evidence type="ECO:0000313" key="5">
    <source>
        <dbReference type="Proteomes" id="UP000736335"/>
    </source>
</evidence>
<dbReference type="InterPro" id="IPR059179">
    <property type="entry name" value="MLKL-like_MCAfunc"/>
</dbReference>
<dbReference type="Gene3D" id="3.40.50.300">
    <property type="entry name" value="P-loop containing nucleotide triphosphate hydrolases"/>
    <property type="match status" value="1"/>
</dbReference>
<dbReference type="InterPro" id="IPR036322">
    <property type="entry name" value="WD40_repeat_dom_sf"/>
</dbReference>
<evidence type="ECO:0000256" key="1">
    <source>
        <dbReference type="ARBA" id="ARBA00022737"/>
    </source>
</evidence>
<dbReference type="InterPro" id="IPR027417">
    <property type="entry name" value="P-loop_NTPase"/>
</dbReference>
<gene>
    <name evidence="4" type="ORF">BJ322DRAFT_1108700</name>
</gene>
<dbReference type="InterPro" id="IPR015943">
    <property type="entry name" value="WD40/YVTN_repeat-like_dom_sf"/>
</dbReference>
<dbReference type="EMBL" id="WIUZ02000007">
    <property type="protein sequence ID" value="KAF9785244.1"/>
    <property type="molecule type" value="Genomic_DNA"/>
</dbReference>
<dbReference type="PANTHER" id="PTHR10039:SF17">
    <property type="entry name" value="FUNGAL STAND N-TERMINAL GOODBYE DOMAIN-CONTAINING PROTEIN-RELATED"/>
    <property type="match status" value="1"/>
</dbReference>
<evidence type="ECO:0000259" key="3">
    <source>
        <dbReference type="PROSITE" id="PS50837"/>
    </source>
</evidence>
<keyword evidence="5" id="KW-1185">Reference proteome</keyword>
<sequence length="1370" mass="152433">MLPFWNKSSSSTRPTNSPPPTPTPPVVEPVKQGLPIKHTKAKDLSVLAASATAIALSVASPSCSPMDTALDEPGPSKESCWKTAYEAAKIAIDIANASSDMCLPLKAVVGALSVLIKNYDQSADNADQIREIEERVESLSEILASPVGDRDDKEKARRVALRRKLTRVFKKLRPLSKQHGIVKFLKNADHSKTLNSFVQDLATAVTDYQTSIQQDIYGNTKKIGEDIQKIIEAADLKRLEELGPVHNAGHQAGHHDLCLPGTREAVLDRIMRWTKNPQERRVFWLNGLAGTGKSTIAQTFSGMVADAGALGASFFCSRDYLDRKELKHIFPTLAYQLACRYPAFRERIIRVIKQDPSVARNSLISQLKGLIVDPLSATSITCVIVVDALDECVDDQPASAILSVLGRHVKDLPSVKFFITGRPEPRIRTGFRLPLLEPITQTFLLHEVEPSNVDKDIRLYLQEKLTAIAKGRSDLDVSDPWPRDCDLTTLTKKSSGLFIFASTLARFIESEHHEPDKRLQLIINQPDCTAHEGVAGIDPLYTQVLELAFSGIEETEMFTNLRRVLGTVVLAFNPLSREQIAQMLGVDVPHIKTTLRHLHSVLIVPEDDSKEIRVFHKSFPDFLQDPHRCSDPKFLIDTPTHHGQMALGCLELLKKLKLNPCDLPDFVMNRDVPDISGLLEEKVGGATRYACSYWAMHVRSSPTTGNYVLLLITSATEFFNTNGVQWIEVMSLENRLESVVHSINHLFDWFGMVDTSTPNLHNLAEDYLRFTKNFFHLIQQSAPHIYHSALPLSPRSSMFRPMILWEKTPITGVYGCPDTWGAALQTIQTGSVKNWLIATSDHWIAAAQRKRHEVVIHDAITGALRLLLRLEDSIVAVGGFQDGTIVLCGHSNGSVTLWDTQTGGLARTFALKNKARIKSVAISMKGRFLACLFENGMVEVLEVAKKGKNDGIWEASPVTCFCWLRLEEQLAVAGGVWVQIWDVVAGTTLRSFTTVELIFDMVYSQELDRLAVATRGSFRTITVIIDLQKGKSSVLLQEPEWLDRFAFSRTAEEIVGSMMGGGLGVFSLSTQRWRYYKLRDTVNFISSLPNGAVVVGARSSGIQLLSMDDRYAQPPQPTLVHTVTTLDQGRIIALRLEEQPAIQLLETSTMSNLFTLSDDLKGYNIGNDFDGLVAASLKNRMVVYCLVGSGGGEYMQSCGLGDKLPIWTVKIDSVPSEGKFSPAGTRLVTIHFHGPWFERTSSSISVWDAGTGKLQAAKILFGPYIPSPYITFDSETRFHSEYCTYNLELSPGAETTHQISFLSSYRAMESSESQYQVDRSREWVVRGSEKICWIPPGYLSSRYRGHHWAGPNTLVMLGEDRVLRKLTFRS</sequence>
<dbReference type="Proteomes" id="UP000736335">
    <property type="component" value="Unassembled WGS sequence"/>
</dbReference>
<dbReference type="SUPFAM" id="SSF52540">
    <property type="entry name" value="P-loop containing nucleoside triphosphate hydrolases"/>
    <property type="match status" value="1"/>
</dbReference>
<dbReference type="CDD" id="cd21037">
    <property type="entry name" value="MLKL_NTD"/>
    <property type="match status" value="1"/>
</dbReference>
<accession>A0A9P6HDZ9</accession>
<proteinExistence type="predicted"/>
<feature type="domain" description="NACHT" evidence="3">
    <location>
        <begin position="281"/>
        <end position="423"/>
    </location>
</feature>
<feature type="compositionally biased region" description="Pro residues" evidence="2">
    <location>
        <begin position="16"/>
        <end position="27"/>
    </location>
</feature>
<reference evidence="4" key="1">
    <citation type="journal article" date="2020" name="Nat. Commun.">
        <title>Large-scale genome sequencing of mycorrhizal fungi provides insights into the early evolution of symbiotic traits.</title>
        <authorList>
            <person name="Miyauchi S."/>
            <person name="Kiss E."/>
            <person name="Kuo A."/>
            <person name="Drula E."/>
            <person name="Kohler A."/>
            <person name="Sanchez-Garcia M."/>
            <person name="Morin E."/>
            <person name="Andreopoulos B."/>
            <person name="Barry K.W."/>
            <person name="Bonito G."/>
            <person name="Buee M."/>
            <person name="Carver A."/>
            <person name="Chen C."/>
            <person name="Cichocki N."/>
            <person name="Clum A."/>
            <person name="Culley D."/>
            <person name="Crous P.W."/>
            <person name="Fauchery L."/>
            <person name="Girlanda M."/>
            <person name="Hayes R.D."/>
            <person name="Keri Z."/>
            <person name="LaButti K."/>
            <person name="Lipzen A."/>
            <person name="Lombard V."/>
            <person name="Magnuson J."/>
            <person name="Maillard F."/>
            <person name="Murat C."/>
            <person name="Nolan M."/>
            <person name="Ohm R.A."/>
            <person name="Pangilinan J."/>
            <person name="Pereira M.F."/>
            <person name="Perotto S."/>
            <person name="Peter M."/>
            <person name="Pfister S."/>
            <person name="Riley R."/>
            <person name="Sitrit Y."/>
            <person name="Stielow J.B."/>
            <person name="Szollosi G."/>
            <person name="Zifcakova L."/>
            <person name="Stursova M."/>
            <person name="Spatafora J.W."/>
            <person name="Tedersoo L."/>
            <person name="Vaario L.M."/>
            <person name="Yamada A."/>
            <person name="Yan M."/>
            <person name="Wang P."/>
            <person name="Xu J."/>
            <person name="Bruns T."/>
            <person name="Baldrian P."/>
            <person name="Vilgalys R."/>
            <person name="Dunand C."/>
            <person name="Henrissat B."/>
            <person name="Grigoriev I.V."/>
            <person name="Hibbett D."/>
            <person name="Nagy L.G."/>
            <person name="Martin F.M."/>
        </authorList>
    </citation>
    <scope>NUCLEOTIDE SEQUENCE</scope>
    <source>
        <strain evidence="4">UH-Tt-Lm1</strain>
    </source>
</reference>
<dbReference type="PROSITE" id="PS50837">
    <property type="entry name" value="NACHT"/>
    <property type="match status" value="1"/>
</dbReference>
<dbReference type="Gene3D" id="2.130.10.10">
    <property type="entry name" value="YVTN repeat-like/Quinoprotein amine dehydrogenase"/>
    <property type="match status" value="2"/>
</dbReference>
<dbReference type="InterPro" id="IPR007111">
    <property type="entry name" value="NACHT_NTPase"/>
</dbReference>
<feature type="region of interest" description="Disordered" evidence="2">
    <location>
        <begin position="1"/>
        <end position="30"/>
    </location>
</feature>
<dbReference type="OrthoDB" id="2146628at2759"/>
<dbReference type="PANTHER" id="PTHR10039">
    <property type="entry name" value="AMELOGENIN"/>
    <property type="match status" value="1"/>
</dbReference>
<organism evidence="4 5">
    <name type="scientific">Thelephora terrestris</name>
    <dbReference type="NCBI Taxonomy" id="56493"/>
    <lineage>
        <taxon>Eukaryota</taxon>
        <taxon>Fungi</taxon>
        <taxon>Dikarya</taxon>
        <taxon>Basidiomycota</taxon>
        <taxon>Agaricomycotina</taxon>
        <taxon>Agaricomycetes</taxon>
        <taxon>Thelephorales</taxon>
        <taxon>Thelephoraceae</taxon>
        <taxon>Thelephora</taxon>
    </lineage>
</organism>
<dbReference type="InterPro" id="IPR056884">
    <property type="entry name" value="NPHP3-like_N"/>
</dbReference>
<evidence type="ECO:0000313" key="4">
    <source>
        <dbReference type="EMBL" id="KAF9785244.1"/>
    </source>
</evidence>
<name>A0A9P6HDZ9_9AGAM</name>